<keyword evidence="3" id="KW-0378">Hydrolase</keyword>
<reference evidence="3 4" key="1">
    <citation type="submission" date="2018-05" db="EMBL/GenBank/DDBJ databases">
        <title>Genomic Encyclopedia of Archaeal and Bacterial Type Strains, Phase II (KMG-II): from individual species to whole genera.</title>
        <authorList>
            <person name="Goeker M."/>
        </authorList>
    </citation>
    <scope>NUCLEOTIDE SEQUENCE [LARGE SCALE GENOMIC DNA]</scope>
    <source>
        <strain evidence="3 4">DSM 45184</strain>
    </source>
</reference>
<evidence type="ECO:0000313" key="4">
    <source>
        <dbReference type="Proteomes" id="UP000245697"/>
    </source>
</evidence>
<organism evidence="3 4">
    <name type="scientific">Actinoplanes xinjiangensis</name>
    <dbReference type="NCBI Taxonomy" id="512350"/>
    <lineage>
        <taxon>Bacteria</taxon>
        <taxon>Bacillati</taxon>
        <taxon>Actinomycetota</taxon>
        <taxon>Actinomycetes</taxon>
        <taxon>Micromonosporales</taxon>
        <taxon>Micromonosporaceae</taxon>
        <taxon>Actinoplanes</taxon>
    </lineage>
</organism>
<gene>
    <name evidence="3" type="ORF">BC793_10554</name>
</gene>
<evidence type="ECO:0000259" key="2">
    <source>
        <dbReference type="Pfam" id="PF12146"/>
    </source>
</evidence>
<dbReference type="PIRSF" id="PIRSF037442">
    <property type="entry name" value="UCP037442_abhydr"/>
    <property type="match status" value="1"/>
</dbReference>
<accession>A0A316FLW4</accession>
<evidence type="ECO:0000313" key="3">
    <source>
        <dbReference type="EMBL" id="PWK48710.1"/>
    </source>
</evidence>
<dbReference type="Proteomes" id="UP000245697">
    <property type="component" value="Unassembled WGS sequence"/>
</dbReference>
<dbReference type="GO" id="GO:0016787">
    <property type="term" value="F:hydrolase activity"/>
    <property type="evidence" value="ECO:0007669"/>
    <property type="project" value="UniProtKB-KW"/>
</dbReference>
<dbReference type="SUPFAM" id="SSF53474">
    <property type="entry name" value="alpha/beta-Hydrolases"/>
    <property type="match status" value="1"/>
</dbReference>
<evidence type="ECO:0000256" key="1">
    <source>
        <dbReference type="SAM" id="MobiDB-lite"/>
    </source>
</evidence>
<dbReference type="Pfam" id="PF12146">
    <property type="entry name" value="Hydrolase_4"/>
    <property type="match status" value="1"/>
</dbReference>
<dbReference type="InterPro" id="IPR017208">
    <property type="entry name" value="UCP037442_abhydr"/>
</dbReference>
<feature type="domain" description="Serine aminopeptidase S33" evidence="2">
    <location>
        <begin position="3"/>
        <end position="118"/>
    </location>
</feature>
<protein>
    <submittedName>
        <fullName evidence="3">Putative alpha/beta hydrolase</fullName>
    </submittedName>
</protein>
<dbReference type="EMBL" id="QGGR01000005">
    <property type="protein sequence ID" value="PWK48710.1"/>
    <property type="molecule type" value="Genomic_DNA"/>
</dbReference>
<keyword evidence="4" id="KW-1185">Reference proteome</keyword>
<sequence>MPQPAPLVLVSPAMGIGSRYYRPLVEAFEARGWSATALPRRGFEPEDARASRGHDWSYTDEVDVIARAVAAARAESPDRPVILLGHSLGAQLAAGHQLHHPPADGLVAVGGCLPHHRDYPLAGLPIVIQAGVIIPVLTALFGFLPKPAFGGPGARTLMREWARMALTGDTPFPSPAPIRTPRAAGRVPSSSPAPVRTPSSPARIRTPALVVALEGDRLAPEKPVRGFAARMFAPDAVTVWRYGHADVPAGASNDHTGWARRPEPVVDRIVAWWNAAAGNRFDGVAAPDTMRG</sequence>
<feature type="region of interest" description="Disordered" evidence="1">
    <location>
        <begin position="169"/>
        <end position="201"/>
    </location>
</feature>
<dbReference type="RefSeq" id="WP_109592577.1">
    <property type="nucleotide sequence ID" value="NZ_BONA01000034.1"/>
</dbReference>
<dbReference type="InterPro" id="IPR022742">
    <property type="entry name" value="Hydrolase_4"/>
</dbReference>
<dbReference type="InterPro" id="IPR029058">
    <property type="entry name" value="AB_hydrolase_fold"/>
</dbReference>
<feature type="compositionally biased region" description="Polar residues" evidence="1">
    <location>
        <begin position="188"/>
        <end position="200"/>
    </location>
</feature>
<dbReference type="AlphaFoldDB" id="A0A316FLW4"/>
<dbReference type="OrthoDB" id="4536625at2"/>
<comment type="caution">
    <text evidence="3">The sequence shown here is derived from an EMBL/GenBank/DDBJ whole genome shotgun (WGS) entry which is preliminary data.</text>
</comment>
<proteinExistence type="predicted"/>
<dbReference type="Gene3D" id="3.40.50.1820">
    <property type="entry name" value="alpha/beta hydrolase"/>
    <property type="match status" value="1"/>
</dbReference>
<name>A0A316FLW4_9ACTN</name>